<dbReference type="Proteomes" id="UP000596902">
    <property type="component" value="Unassembled WGS sequence"/>
</dbReference>
<dbReference type="InterPro" id="IPR011701">
    <property type="entry name" value="MFS"/>
</dbReference>
<dbReference type="InterPro" id="IPR036259">
    <property type="entry name" value="MFS_trans_sf"/>
</dbReference>
<gene>
    <name evidence="7" type="ORF">GT037_001397</name>
</gene>
<dbReference type="PANTHER" id="PTHR23502:SF160">
    <property type="entry name" value="MAJOR FACILITATOR SUPERFAMILY (MFS) PROFILE DOMAIN-CONTAINING PROTEIN-RELATED"/>
    <property type="match status" value="1"/>
</dbReference>
<comment type="subcellular location">
    <subcellularLocation>
        <location evidence="1">Membrane</location>
        <topology evidence="1">Multi-pass membrane protein</topology>
    </subcellularLocation>
</comment>
<dbReference type="AlphaFoldDB" id="A0A8H7B8K4"/>
<feature type="transmembrane region" description="Helical" evidence="5">
    <location>
        <begin position="150"/>
        <end position="174"/>
    </location>
</feature>
<feature type="transmembrane region" description="Helical" evidence="5">
    <location>
        <begin position="387"/>
        <end position="406"/>
    </location>
</feature>
<feature type="transmembrane region" description="Helical" evidence="5">
    <location>
        <begin position="121"/>
        <end position="143"/>
    </location>
</feature>
<accession>A0A8H7B8K4</accession>
<sequence>MNSTQDTEKAENAIVERVDTSPGEGVFDIGDHPKVNIISLILCPSTSLAYLVREFDVGYPDVAPLISYVVLMIGIGSLIWIPTTSVLGKRITLILANIIFLSGCIWGIFATSLNSLLGSRILGGFGASAVQAIGPALIGDVFFERDYSKVVALYTMCLSIGAQMGPLFAGHIALHMGWRWIFKLIAVLIGFNLFTTMALLPETTFIQDGFVGVTAGALDDRISGSISGRNVHKPFLSTLRKGILSWKHPHVHGGGIKQWLRTLIRHLPFIVDPIVLCCAGLWGIVQSWVIVISVCSSQLFAYPPFLFTPAQLGNWTATSMIGVVLAYPIAGPVMDIISHKLSERRGKHQPEYRLYSMVAPFLICSPGLLLFGYTFLRGSSIGPAVGFAMQAAGLTLAPSATISYVIDSYPFYAVEAVASVNLLTHLMSFALSKTAPEWLLRVGEKQLFIDMSIIQWAIFLGLTLPLLLFGQWIRAQTNQVHERIAPRKD</sequence>
<keyword evidence="8" id="KW-1185">Reference proteome</keyword>
<reference evidence="7" key="1">
    <citation type="submission" date="2020-01" db="EMBL/GenBank/DDBJ databases">
        <authorList>
            <person name="Feng Z.H.Z."/>
        </authorList>
    </citation>
    <scope>NUCLEOTIDE SEQUENCE</scope>
    <source>
        <strain evidence="7">CBS107.38</strain>
    </source>
</reference>
<name>A0A8H7B8K4_9PLEO</name>
<feature type="transmembrane region" description="Helical" evidence="5">
    <location>
        <begin position="354"/>
        <end position="375"/>
    </location>
</feature>
<dbReference type="PANTHER" id="PTHR23502">
    <property type="entry name" value="MAJOR FACILITATOR SUPERFAMILY"/>
    <property type="match status" value="1"/>
</dbReference>
<evidence type="ECO:0000256" key="2">
    <source>
        <dbReference type="ARBA" id="ARBA00022692"/>
    </source>
</evidence>
<evidence type="ECO:0000256" key="1">
    <source>
        <dbReference type="ARBA" id="ARBA00004141"/>
    </source>
</evidence>
<dbReference type="SUPFAM" id="SSF103473">
    <property type="entry name" value="MFS general substrate transporter"/>
    <property type="match status" value="1"/>
</dbReference>
<evidence type="ECO:0000256" key="5">
    <source>
        <dbReference type="SAM" id="Phobius"/>
    </source>
</evidence>
<evidence type="ECO:0000256" key="3">
    <source>
        <dbReference type="ARBA" id="ARBA00022989"/>
    </source>
</evidence>
<protein>
    <recommendedName>
        <fullName evidence="6">Major facilitator superfamily (MFS) profile domain-containing protein</fullName>
    </recommendedName>
</protein>
<dbReference type="Gene3D" id="1.20.1250.20">
    <property type="entry name" value="MFS general substrate transporter like domains"/>
    <property type="match status" value="1"/>
</dbReference>
<dbReference type="GO" id="GO:0005886">
    <property type="term" value="C:plasma membrane"/>
    <property type="evidence" value="ECO:0007669"/>
    <property type="project" value="TreeGrafter"/>
</dbReference>
<dbReference type="InterPro" id="IPR020846">
    <property type="entry name" value="MFS_dom"/>
</dbReference>
<feature type="transmembrane region" description="Helical" evidence="5">
    <location>
        <begin position="267"/>
        <end position="292"/>
    </location>
</feature>
<evidence type="ECO:0000256" key="4">
    <source>
        <dbReference type="ARBA" id="ARBA00023136"/>
    </source>
</evidence>
<evidence type="ECO:0000313" key="8">
    <source>
        <dbReference type="Proteomes" id="UP000596902"/>
    </source>
</evidence>
<feature type="transmembrane region" description="Helical" evidence="5">
    <location>
        <begin position="62"/>
        <end position="81"/>
    </location>
</feature>
<evidence type="ECO:0000313" key="7">
    <source>
        <dbReference type="EMBL" id="KAF7679746.1"/>
    </source>
</evidence>
<dbReference type="GeneID" id="62199622"/>
<feature type="transmembrane region" description="Helical" evidence="5">
    <location>
        <begin position="312"/>
        <end position="333"/>
    </location>
</feature>
<proteinExistence type="predicted"/>
<feature type="domain" description="Major facilitator superfamily (MFS) profile" evidence="6">
    <location>
        <begin position="1"/>
        <end position="489"/>
    </location>
</feature>
<evidence type="ECO:0000259" key="6">
    <source>
        <dbReference type="PROSITE" id="PS50850"/>
    </source>
</evidence>
<keyword evidence="2 5" id="KW-0812">Transmembrane</keyword>
<keyword evidence="3 5" id="KW-1133">Transmembrane helix</keyword>
<dbReference type="GO" id="GO:0022857">
    <property type="term" value="F:transmembrane transporter activity"/>
    <property type="evidence" value="ECO:0007669"/>
    <property type="project" value="InterPro"/>
</dbReference>
<feature type="transmembrane region" description="Helical" evidence="5">
    <location>
        <begin position="93"/>
        <end position="109"/>
    </location>
</feature>
<dbReference type="EMBL" id="JAAABM010000002">
    <property type="protein sequence ID" value="KAF7679746.1"/>
    <property type="molecule type" value="Genomic_DNA"/>
</dbReference>
<comment type="caution">
    <text evidence="7">The sequence shown here is derived from an EMBL/GenBank/DDBJ whole genome shotgun (WGS) entry which is preliminary data.</text>
</comment>
<feature type="transmembrane region" description="Helical" evidence="5">
    <location>
        <begin position="453"/>
        <end position="473"/>
    </location>
</feature>
<reference evidence="7" key="2">
    <citation type="submission" date="2020-08" db="EMBL/GenBank/DDBJ databases">
        <title>Draft Genome Sequence of Cumin Blight Pathogen Alternaria burnsii.</title>
        <authorList>
            <person name="Feng Z."/>
        </authorList>
    </citation>
    <scope>NUCLEOTIDE SEQUENCE</scope>
    <source>
        <strain evidence="7">CBS107.38</strain>
    </source>
</reference>
<feature type="transmembrane region" description="Helical" evidence="5">
    <location>
        <begin position="180"/>
        <end position="200"/>
    </location>
</feature>
<dbReference type="PROSITE" id="PS50850">
    <property type="entry name" value="MFS"/>
    <property type="match status" value="1"/>
</dbReference>
<dbReference type="RefSeq" id="XP_038789736.1">
    <property type="nucleotide sequence ID" value="XM_038926444.1"/>
</dbReference>
<keyword evidence="4 5" id="KW-0472">Membrane</keyword>
<dbReference type="Pfam" id="PF07690">
    <property type="entry name" value="MFS_1"/>
    <property type="match status" value="1"/>
</dbReference>
<feature type="transmembrane region" description="Helical" evidence="5">
    <location>
        <begin position="413"/>
        <end position="433"/>
    </location>
</feature>
<organism evidence="7 8">
    <name type="scientific">Alternaria burnsii</name>
    <dbReference type="NCBI Taxonomy" id="1187904"/>
    <lineage>
        <taxon>Eukaryota</taxon>
        <taxon>Fungi</taxon>
        <taxon>Dikarya</taxon>
        <taxon>Ascomycota</taxon>
        <taxon>Pezizomycotina</taxon>
        <taxon>Dothideomycetes</taxon>
        <taxon>Pleosporomycetidae</taxon>
        <taxon>Pleosporales</taxon>
        <taxon>Pleosporineae</taxon>
        <taxon>Pleosporaceae</taxon>
        <taxon>Alternaria</taxon>
        <taxon>Alternaria sect. Alternaria</taxon>
    </lineage>
</organism>